<protein>
    <submittedName>
        <fullName evidence="2">Type II secretion system protein G</fullName>
    </submittedName>
</protein>
<dbReference type="InterPro" id="IPR045584">
    <property type="entry name" value="Pilin-like"/>
</dbReference>
<dbReference type="Proteomes" id="UP000034231">
    <property type="component" value="Unassembled WGS sequence"/>
</dbReference>
<dbReference type="EMBL" id="LBTX01000006">
    <property type="protein sequence ID" value="KKQ50330.1"/>
    <property type="molecule type" value="Genomic_DNA"/>
</dbReference>
<evidence type="ECO:0000313" key="2">
    <source>
        <dbReference type="EMBL" id="KKQ50330.1"/>
    </source>
</evidence>
<dbReference type="PROSITE" id="PS00409">
    <property type="entry name" value="PROKAR_NTER_METHYL"/>
    <property type="match status" value="1"/>
</dbReference>
<evidence type="ECO:0000313" key="3">
    <source>
        <dbReference type="Proteomes" id="UP000034231"/>
    </source>
</evidence>
<evidence type="ECO:0000256" key="1">
    <source>
        <dbReference type="SAM" id="Phobius"/>
    </source>
</evidence>
<sequence>MKKSGITLVEILIVMAIILLLIAVAIGALNPIGIMNRARDAQVKKDLNRIRISFEDYYNDKGCYPNREKIEELALGSNCDSKVVFRPWMASWPCDPNDKPYQVLIGYDENCPKWFKILASLENKTDKEISYELVTEGTLAVGSTAYNYGVSSGNITIEEITGLKDPYCGNLGSCYYYPAPNMCNKTDSSGCSGTNCYLGECSVRCHVSCCGPGCD</sequence>
<keyword evidence="1" id="KW-0472">Membrane</keyword>
<reference evidence="2 3" key="1">
    <citation type="journal article" date="2015" name="Nature">
        <title>rRNA introns, odd ribosomes, and small enigmatic genomes across a large radiation of phyla.</title>
        <authorList>
            <person name="Brown C.T."/>
            <person name="Hug L.A."/>
            <person name="Thomas B.C."/>
            <person name="Sharon I."/>
            <person name="Castelle C.J."/>
            <person name="Singh A."/>
            <person name="Wilkins M.J."/>
            <person name="Williams K.H."/>
            <person name="Banfield J.F."/>
        </authorList>
    </citation>
    <scope>NUCLEOTIDE SEQUENCE [LARGE SCALE GENOMIC DNA]</scope>
</reference>
<keyword evidence="1" id="KW-0812">Transmembrane</keyword>
<organism evidence="2 3">
    <name type="scientific">Candidatus Shapirobacteria bacterium GW2011_GWE1_38_10</name>
    <dbReference type="NCBI Taxonomy" id="1618488"/>
    <lineage>
        <taxon>Bacteria</taxon>
        <taxon>Candidatus Shapironibacteriota</taxon>
    </lineage>
</organism>
<dbReference type="InterPro" id="IPR012902">
    <property type="entry name" value="N_methyl_site"/>
</dbReference>
<name>A0A0G0IH53_9BACT</name>
<feature type="transmembrane region" description="Helical" evidence="1">
    <location>
        <begin position="6"/>
        <end position="29"/>
    </location>
</feature>
<dbReference type="SUPFAM" id="SSF54523">
    <property type="entry name" value="Pili subunits"/>
    <property type="match status" value="1"/>
</dbReference>
<dbReference type="Gene3D" id="3.30.700.10">
    <property type="entry name" value="Glycoprotein, Type 4 Pilin"/>
    <property type="match status" value="1"/>
</dbReference>
<dbReference type="Pfam" id="PF07963">
    <property type="entry name" value="N_methyl"/>
    <property type="match status" value="1"/>
</dbReference>
<gene>
    <name evidence="2" type="ORF">US68_C0006G0010</name>
</gene>
<proteinExistence type="predicted"/>
<comment type="caution">
    <text evidence="2">The sequence shown here is derived from an EMBL/GenBank/DDBJ whole genome shotgun (WGS) entry which is preliminary data.</text>
</comment>
<keyword evidence="1" id="KW-1133">Transmembrane helix</keyword>
<accession>A0A0G0IH53</accession>
<dbReference type="AlphaFoldDB" id="A0A0G0IH53"/>